<evidence type="ECO:0000256" key="11">
    <source>
        <dbReference type="SAM" id="Phobius"/>
    </source>
</evidence>
<dbReference type="PANTHER" id="PTHR30614:SF20">
    <property type="entry name" value="GLUTAMINE TRANSPORT SYSTEM PERMEASE PROTEIN GLNP"/>
    <property type="match status" value="1"/>
</dbReference>
<dbReference type="Gene3D" id="1.10.3720.10">
    <property type="entry name" value="MetI-like"/>
    <property type="match status" value="1"/>
</dbReference>
<protein>
    <submittedName>
        <fullName evidence="13">Amino acid ABC transporter permease</fullName>
    </submittedName>
</protein>
<keyword evidence="7" id="KW-0732">Signal</keyword>
<gene>
    <name evidence="13" type="ORF">APZ18_09720</name>
</gene>
<dbReference type="InterPro" id="IPR001638">
    <property type="entry name" value="Solute-binding_3/MltF_N"/>
</dbReference>
<evidence type="ECO:0000256" key="8">
    <source>
        <dbReference type="ARBA" id="ARBA00022970"/>
    </source>
</evidence>
<dbReference type="Gene3D" id="3.40.190.10">
    <property type="entry name" value="Periplasmic binding protein-like II"/>
    <property type="match status" value="4"/>
</dbReference>
<comment type="similarity">
    <text evidence="3">Belongs to the bacterial solute-binding protein 3 family.</text>
</comment>
<dbReference type="GO" id="GO:0022857">
    <property type="term" value="F:transmembrane transporter activity"/>
    <property type="evidence" value="ECO:0007669"/>
    <property type="project" value="InterPro"/>
</dbReference>
<dbReference type="SUPFAM" id="SSF161098">
    <property type="entry name" value="MetI-like"/>
    <property type="match status" value="1"/>
</dbReference>
<name>A0AAW3JRS0_9FIRM</name>
<reference evidence="13 14" key="1">
    <citation type="submission" date="2015-10" db="EMBL/GenBank/DDBJ databases">
        <title>Butyribacter intestini gen. nov., sp. nov., a butyric acid-producing bacterium of the family Lachnospiraceae isolated from the human faeces.</title>
        <authorList>
            <person name="Zou Y."/>
            <person name="Xue W."/>
            <person name="Luo G."/>
            <person name="Lv M."/>
        </authorList>
    </citation>
    <scope>NUCLEOTIDE SEQUENCE [LARGE SCALE GENOMIC DNA]</scope>
    <source>
        <strain evidence="13 14">TF01-11</strain>
    </source>
</reference>
<evidence type="ECO:0000256" key="5">
    <source>
        <dbReference type="ARBA" id="ARBA00022475"/>
    </source>
</evidence>
<feature type="transmembrane region" description="Helical" evidence="11">
    <location>
        <begin position="481"/>
        <end position="506"/>
    </location>
</feature>
<comment type="caution">
    <text evidence="13">The sequence shown here is derived from an EMBL/GenBank/DDBJ whole genome shotgun (WGS) entry which is preliminary data.</text>
</comment>
<dbReference type="PANTHER" id="PTHR30614">
    <property type="entry name" value="MEMBRANE COMPONENT OF AMINO ACID ABC TRANSPORTER"/>
    <property type="match status" value="1"/>
</dbReference>
<evidence type="ECO:0000313" key="14">
    <source>
        <dbReference type="Proteomes" id="UP000050833"/>
    </source>
</evidence>
<dbReference type="InterPro" id="IPR018313">
    <property type="entry name" value="SBP_3_CS"/>
</dbReference>
<keyword evidence="5" id="KW-1003">Cell membrane</keyword>
<evidence type="ECO:0000259" key="12">
    <source>
        <dbReference type="PROSITE" id="PS50928"/>
    </source>
</evidence>
<comment type="subcellular location">
    <subcellularLocation>
        <location evidence="1">Cell membrane</location>
        <topology evidence="1">Multi-pass membrane protein</topology>
    </subcellularLocation>
</comment>
<dbReference type="InterPro" id="IPR043429">
    <property type="entry name" value="ArtM/GltK/GlnP/TcyL/YhdX-like"/>
</dbReference>
<dbReference type="Pfam" id="PF00497">
    <property type="entry name" value="SBP_bac_3"/>
    <property type="match status" value="1"/>
</dbReference>
<dbReference type="GO" id="GO:0006865">
    <property type="term" value="P:amino acid transport"/>
    <property type="evidence" value="ECO:0007669"/>
    <property type="project" value="UniProtKB-KW"/>
</dbReference>
<dbReference type="PROSITE" id="PS01039">
    <property type="entry name" value="SBP_BACTERIAL_3"/>
    <property type="match status" value="1"/>
</dbReference>
<proteinExistence type="inferred from homology"/>
<feature type="transmembrane region" description="Helical" evidence="11">
    <location>
        <begin position="316"/>
        <end position="336"/>
    </location>
</feature>
<keyword evidence="8" id="KW-0029">Amino-acid transport</keyword>
<dbReference type="AlphaFoldDB" id="A0AAW3JRS0"/>
<dbReference type="Proteomes" id="UP000050833">
    <property type="component" value="Unassembled WGS sequence"/>
</dbReference>
<accession>A0AAW3JRS0</accession>
<dbReference type="CDD" id="cd06261">
    <property type="entry name" value="TM_PBP2"/>
    <property type="match status" value="1"/>
</dbReference>
<evidence type="ECO:0000256" key="1">
    <source>
        <dbReference type="ARBA" id="ARBA00004651"/>
    </source>
</evidence>
<keyword evidence="9 11" id="KW-1133">Transmembrane helix</keyword>
<evidence type="ECO:0000256" key="2">
    <source>
        <dbReference type="ARBA" id="ARBA00010072"/>
    </source>
</evidence>
<dbReference type="NCBIfam" id="TIGR01726">
    <property type="entry name" value="HEQRo_perm_3TM"/>
    <property type="match status" value="1"/>
</dbReference>
<dbReference type="FunFam" id="1.10.3720.10:FF:000033">
    <property type="entry name" value="Polar amino acid ABC transporter permease"/>
    <property type="match status" value="1"/>
</dbReference>
<dbReference type="InterPro" id="IPR000515">
    <property type="entry name" value="MetI-like"/>
</dbReference>
<comment type="similarity">
    <text evidence="2">Belongs to the binding-protein-dependent transport system permease family. HisMQ subfamily.</text>
</comment>
<evidence type="ECO:0000256" key="7">
    <source>
        <dbReference type="ARBA" id="ARBA00022729"/>
    </source>
</evidence>
<sequence length="516" mass="57091">MMTRKKKNLISYVVFALVCVAIIIAGICYKNYSNEQKIKKAEKNAVTCVDDLTGKKIGVQIGTTGDIYASDYEGDKKGTVVERYNKGTDAIQALKDDKINCVILDEQPSLAYTEKNSELKILKEEFAVEDYAICIDKSNTDLKSKINDALKKLKDDGTLANIKKNYTGKDEEKGKFPYKKKNISGKNGTLKVGTNASFKPYEYYDSNKITGLDMDMMQAVCDELDMKLEIEDMEFDSIIAAVTSGKVDVGCAGMTVTKDRLKNVDFTDSYTTAKQVIIVKDYNAAIKAQSLSQRIHDNFVSDHRYNYLIKGFSNTIVITIFAVLMGIILGAIIALIRTTHDNNGTLPIPNLICKIYLTVVRGTPAMVQLLIFYYIILVSVNSKILVAIIAFGLNSAAYVAEVIRSGINSIDKGQFEAGRSLGLNYRQTMTSIVLPQAFKNALPALCNEFISLIKETSISGYIAIVDLTKAGDIIRSNTYDAFLPLITVAIIYLVIVIALTSVANALERRLRANERH</sequence>
<keyword evidence="14" id="KW-1185">Reference proteome</keyword>
<keyword evidence="4" id="KW-0813">Transport</keyword>
<keyword evidence="6 11" id="KW-0812">Transmembrane</keyword>
<feature type="domain" description="ABC transmembrane type-1" evidence="12">
    <location>
        <begin position="312"/>
        <end position="503"/>
    </location>
</feature>
<dbReference type="PROSITE" id="PS50928">
    <property type="entry name" value="ABC_TM1"/>
    <property type="match status" value="1"/>
</dbReference>
<evidence type="ECO:0000256" key="3">
    <source>
        <dbReference type="ARBA" id="ARBA00010333"/>
    </source>
</evidence>
<dbReference type="GO" id="GO:0043190">
    <property type="term" value="C:ATP-binding cassette (ABC) transporter complex"/>
    <property type="evidence" value="ECO:0007669"/>
    <property type="project" value="InterPro"/>
</dbReference>
<evidence type="ECO:0000256" key="6">
    <source>
        <dbReference type="ARBA" id="ARBA00022692"/>
    </source>
</evidence>
<organism evidence="13 14">
    <name type="scientific">Butyribacter intestini</name>
    <dbReference type="NCBI Taxonomy" id="1703332"/>
    <lineage>
        <taxon>Bacteria</taxon>
        <taxon>Bacillati</taxon>
        <taxon>Bacillota</taxon>
        <taxon>Clostridia</taxon>
        <taxon>Lachnospirales</taxon>
        <taxon>Lachnospiraceae</taxon>
        <taxon>Butyribacter</taxon>
    </lineage>
</organism>
<evidence type="ECO:0000256" key="10">
    <source>
        <dbReference type="ARBA" id="ARBA00023136"/>
    </source>
</evidence>
<dbReference type="InterPro" id="IPR010065">
    <property type="entry name" value="AA_ABC_transptr_permease_3TM"/>
</dbReference>
<dbReference type="SUPFAM" id="SSF53850">
    <property type="entry name" value="Periplasmic binding protein-like II"/>
    <property type="match status" value="2"/>
</dbReference>
<evidence type="ECO:0000313" key="13">
    <source>
        <dbReference type="EMBL" id="KQC84981.1"/>
    </source>
</evidence>
<evidence type="ECO:0000256" key="9">
    <source>
        <dbReference type="ARBA" id="ARBA00022989"/>
    </source>
</evidence>
<dbReference type="InterPro" id="IPR035906">
    <property type="entry name" value="MetI-like_sf"/>
</dbReference>
<dbReference type="SMART" id="SM00062">
    <property type="entry name" value="PBPb"/>
    <property type="match status" value="2"/>
</dbReference>
<evidence type="ECO:0000256" key="4">
    <source>
        <dbReference type="ARBA" id="ARBA00022448"/>
    </source>
</evidence>
<dbReference type="EMBL" id="LLKB01000005">
    <property type="protein sequence ID" value="KQC84981.1"/>
    <property type="molecule type" value="Genomic_DNA"/>
</dbReference>
<keyword evidence="10 11" id="KW-0472">Membrane</keyword>